<reference evidence="2" key="1">
    <citation type="journal article" date="2015" name="Nature">
        <title>Complex archaea that bridge the gap between prokaryotes and eukaryotes.</title>
        <authorList>
            <person name="Spang A."/>
            <person name="Saw J.H."/>
            <person name="Jorgensen S.L."/>
            <person name="Zaremba-Niedzwiedzka K."/>
            <person name="Martijn J."/>
            <person name="Lind A.E."/>
            <person name="van Eijk R."/>
            <person name="Schleper C."/>
            <person name="Guy L."/>
            <person name="Ettema T.J."/>
        </authorList>
    </citation>
    <scope>NUCLEOTIDE SEQUENCE</scope>
</reference>
<dbReference type="GO" id="GO:0003677">
    <property type="term" value="F:DNA binding"/>
    <property type="evidence" value="ECO:0007669"/>
    <property type="project" value="InterPro"/>
</dbReference>
<comment type="caution">
    <text evidence="2">The sequence shown here is derived from an EMBL/GenBank/DDBJ whole genome shotgun (WGS) entry which is preliminary data.</text>
</comment>
<protein>
    <recommendedName>
        <fullName evidence="1">Transposase IS116/IS110/IS902 C-terminal domain-containing protein</fullName>
    </recommendedName>
</protein>
<dbReference type="Pfam" id="PF02371">
    <property type="entry name" value="Transposase_20"/>
    <property type="match status" value="1"/>
</dbReference>
<sequence>METVEKLESIERLAKDLRESAVTLGEAQARFLVDSYYAMQKQRIRANNQNIALCKLSEPHAVIDWLMKQSRRLENQVKSTLAIYAESHPVGRWLLAVRGIGPVLSAGLLAHIDIRKCPTVGHIWAFAGLDPTRTWDKGEKRPWNASLKTLCWKVGESFVMTKGHEEGVYGALYDQRKEYETRKNERGDYADQARKMLTTHPDHKQCEIYSEGRLPDGHIHMRAKRYAAKQFLSDLHAYWYKHEFGTEPPLPYPIAILGHAHKR</sequence>
<dbReference type="GO" id="GO:0004803">
    <property type="term" value="F:transposase activity"/>
    <property type="evidence" value="ECO:0007669"/>
    <property type="project" value="InterPro"/>
</dbReference>
<dbReference type="AlphaFoldDB" id="A0A0F8W5T3"/>
<dbReference type="InterPro" id="IPR003346">
    <property type="entry name" value="Transposase_20"/>
</dbReference>
<evidence type="ECO:0000259" key="1">
    <source>
        <dbReference type="Pfam" id="PF02371"/>
    </source>
</evidence>
<dbReference type="EMBL" id="LAZR01067280">
    <property type="protein sequence ID" value="KKK51903.1"/>
    <property type="molecule type" value="Genomic_DNA"/>
</dbReference>
<proteinExistence type="predicted"/>
<dbReference type="GO" id="GO:0006313">
    <property type="term" value="P:DNA transposition"/>
    <property type="evidence" value="ECO:0007669"/>
    <property type="project" value="InterPro"/>
</dbReference>
<name>A0A0F8W5T3_9ZZZZ</name>
<feature type="domain" description="Transposase IS116/IS110/IS902 C-terminal" evidence="1">
    <location>
        <begin position="94"/>
        <end position="133"/>
    </location>
</feature>
<evidence type="ECO:0000313" key="2">
    <source>
        <dbReference type="EMBL" id="KKK51903.1"/>
    </source>
</evidence>
<gene>
    <name evidence="2" type="ORF">LCGC14_3110290</name>
</gene>
<accession>A0A0F8W5T3</accession>
<organism evidence="2">
    <name type="scientific">marine sediment metagenome</name>
    <dbReference type="NCBI Taxonomy" id="412755"/>
    <lineage>
        <taxon>unclassified sequences</taxon>
        <taxon>metagenomes</taxon>
        <taxon>ecological metagenomes</taxon>
    </lineage>
</organism>